<gene>
    <name evidence="2" type="ORF">FSB_LOCUS34424</name>
</gene>
<feature type="coiled-coil region" evidence="1">
    <location>
        <begin position="495"/>
        <end position="560"/>
    </location>
</feature>
<name>A0A2N9H3D1_FAGSY</name>
<keyword evidence="1" id="KW-0175">Coiled coil</keyword>
<protein>
    <recommendedName>
        <fullName evidence="3">Aminotransferase-like plant mobile domain-containing protein</fullName>
    </recommendedName>
</protein>
<dbReference type="AlphaFoldDB" id="A0A2N9H3D1"/>
<evidence type="ECO:0008006" key="3">
    <source>
        <dbReference type="Google" id="ProtNLM"/>
    </source>
</evidence>
<proteinExistence type="predicted"/>
<reference evidence="2" key="1">
    <citation type="submission" date="2018-02" db="EMBL/GenBank/DDBJ databases">
        <authorList>
            <person name="Cohen D.B."/>
            <person name="Kent A.D."/>
        </authorList>
    </citation>
    <scope>NUCLEOTIDE SEQUENCE</scope>
</reference>
<sequence length="562" mass="62493">MAKSSSNNDPCSRATQIIKALPASQCIIGPEENVLNGVSLSCNDFIKQMKGSGASSVTYKEECCFYLFWICRFLACTSSKRVINYYLPMARCLANGTPVDMSSFLLRELYRAMYPKEVPSFPTCFKLFNDSLRRRSPEEFMPFEARRSSNASVEAYCPSLVARQFGLVQLLPWETYMANFNNEDDLIEALQGCCPAFLLYQLAGASIEHMASYVTPQPLQQKSHSGKKVGDDPSSQKFATTEVSSNLLNNLIDIVTDRVIAHNAELAEVAFDLRNQLMKCCQANLLQDVAFKKAKEKVDPTVSPKGAKPSGKKLVKTVAKKSIAKKVKVVEAKQLAAALKAKAKAEDAERQRLEAEMEKKRQIDKAEEERIVEIERRTSIEAVTFSIEAAAPLAQNMPEGLGDIDKLLEDVSLTLQQCQTPTKASSTSIPLEPSKDQLQAVIDQLKELLQQPVGLVILDVNLVDQFHQVVRFFTAHSSALSESGKPLLGLFVQNLDSTISNLQAAQEKRNRATSQEADHKQRVSKLQAHQLNLQTKASELKSIDQKMKSLEAELQLWKSKCT</sequence>
<accession>A0A2N9H3D1</accession>
<evidence type="ECO:0000256" key="1">
    <source>
        <dbReference type="SAM" id="Coils"/>
    </source>
</evidence>
<dbReference type="EMBL" id="OIVN01002800">
    <property type="protein sequence ID" value="SPD06542.1"/>
    <property type="molecule type" value="Genomic_DNA"/>
</dbReference>
<evidence type="ECO:0000313" key="2">
    <source>
        <dbReference type="EMBL" id="SPD06542.1"/>
    </source>
</evidence>
<organism evidence="2">
    <name type="scientific">Fagus sylvatica</name>
    <name type="common">Beechnut</name>
    <dbReference type="NCBI Taxonomy" id="28930"/>
    <lineage>
        <taxon>Eukaryota</taxon>
        <taxon>Viridiplantae</taxon>
        <taxon>Streptophyta</taxon>
        <taxon>Embryophyta</taxon>
        <taxon>Tracheophyta</taxon>
        <taxon>Spermatophyta</taxon>
        <taxon>Magnoliopsida</taxon>
        <taxon>eudicotyledons</taxon>
        <taxon>Gunneridae</taxon>
        <taxon>Pentapetalae</taxon>
        <taxon>rosids</taxon>
        <taxon>fabids</taxon>
        <taxon>Fagales</taxon>
        <taxon>Fagaceae</taxon>
        <taxon>Fagus</taxon>
    </lineage>
</organism>
<feature type="coiled-coil region" evidence="1">
    <location>
        <begin position="329"/>
        <end position="370"/>
    </location>
</feature>